<feature type="region of interest" description="Disordered" evidence="11">
    <location>
        <begin position="146"/>
        <end position="186"/>
    </location>
</feature>
<feature type="compositionally biased region" description="Polar residues" evidence="11">
    <location>
        <begin position="225"/>
        <end position="253"/>
    </location>
</feature>
<gene>
    <name evidence="13" type="ORF">M409DRAFT_49932</name>
</gene>
<feature type="compositionally biased region" description="Polar residues" evidence="11">
    <location>
        <begin position="53"/>
        <end position="76"/>
    </location>
</feature>
<feature type="compositionally biased region" description="Polar residues" evidence="11">
    <location>
        <begin position="424"/>
        <end position="434"/>
    </location>
</feature>
<dbReference type="SMART" id="SM00355">
    <property type="entry name" value="ZnF_C2H2"/>
    <property type="match status" value="2"/>
</dbReference>
<evidence type="ECO:0000256" key="7">
    <source>
        <dbReference type="ARBA" id="ARBA00023125"/>
    </source>
</evidence>
<evidence type="ECO:0000256" key="5">
    <source>
        <dbReference type="ARBA" id="ARBA00022833"/>
    </source>
</evidence>
<dbReference type="AlphaFoldDB" id="A0A6A6CYD9"/>
<dbReference type="Gene3D" id="3.30.160.60">
    <property type="entry name" value="Classic Zinc Finger"/>
    <property type="match status" value="2"/>
</dbReference>
<keyword evidence="3" id="KW-0677">Repeat</keyword>
<dbReference type="Pfam" id="PF00096">
    <property type="entry name" value="zf-C2H2"/>
    <property type="match status" value="2"/>
</dbReference>
<feature type="region of interest" description="Disordered" evidence="11">
    <location>
        <begin position="215"/>
        <end position="286"/>
    </location>
</feature>
<dbReference type="PANTHER" id="PTHR16515">
    <property type="entry name" value="PR DOMAIN ZINC FINGER PROTEIN"/>
    <property type="match status" value="1"/>
</dbReference>
<sequence length="434" mass="46222">MVPGPDPMGAPTSFSARRPNAPNLPSVELPPPPFSSLHQYNKPSYSHLHHGHSQPTATTLTSVGNLLTPPSNSSADGLSPTSTSVPSTTSLSSHGAVQPFTPNGSGMWPPSTTSGSTPYGFQSGSTPQSFTQGRGLFSPSLNSIVRGSNSPTASEALPPPPYEMPQYSQSMPMSAPSLSAAPSHQHQHMIGNAMMGGQHTPVSAPVTQASLVSAHDAFRPPPTPTNYYSHQSSTPQQSSFPYSAAPQMQQSPVSAGGPLTKMSPVNQHGHVPPLQSQQQPQYSQHRQYSYPMPVLSNVNNPSGPIALVGGGMPHGMMPAFNSGHAATMHQLYGHHPQQPNPQNDRPFRCDQCPQSFNRNHDLKRHKRIHLAVKPFPCGHCDKSFSRKDALKRHVLVKGCGKAHTTTEVKEIDGSMSPEPKSESVETSPIVSATA</sequence>
<feature type="region of interest" description="Disordered" evidence="11">
    <location>
        <begin position="1"/>
        <end position="131"/>
    </location>
</feature>
<evidence type="ECO:0000313" key="14">
    <source>
        <dbReference type="Proteomes" id="UP000799537"/>
    </source>
</evidence>
<dbReference type="RefSeq" id="XP_033673093.1">
    <property type="nucleotide sequence ID" value="XM_033811391.1"/>
</dbReference>
<keyword evidence="8" id="KW-0804">Transcription</keyword>
<keyword evidence="5" id="KW-0862">Zinc</keyword>
<evidence type="ECO:0000256" key="2">
    <source>
        <dbReference type="ARBA" id="ARBA00022723"/>
    </source>
</evidence>
<comment type="subcellular location">
    <subcellularLocation>
        <location evidence="1">Nucleus</location>
    </subcellularLocation>
</comment>
<dbReference type="PROSITE" id="PS50157">
    <property type="entry name" value="ZINC_FINGER_C2H2_2"/>
    <property type="match status" value="2"/>
</dbReference>
<keyword evidence="4 10" id="KW-0863">Zinc-finger</keyword>
<keyword evidence="7" id="KW-0238">DNA-binding</keyword>
<feature type="domain" description="C2H2-type" evidence="12">
    <location>
        <begin position="375"/>
        <end position="408"/>
    </location>
</feature>
<dbReference type="InterPro" id="IPR013087">
    <property type="entry name" value="Znf_C2H2_type"/>
</dbReference>
<reference evidence="13" key="1">
    <citation type="journal article" date="2020" name="Stud. Mycol.">
        <title>101 Dothideomycetes genomes: a test case for predicting lifestyles and emergence of pathogens.</title>
        <authorList>
            <person name="Haridas S."/>
            <person name="Albert R."/>
            <person name="Binder M."/>
            <person name="Bloem J."/>
            <person name="Labutti K."/>
            <person name="Salamov A."/>
            <person name="Andreopoulos B."/>
            <person name="Baker S."/>
            <person name="Barry K."/>
            <person name="Bills G."/>
            <person name="Bluhm B."/>
            <person name="Cannon C."/>
            <person name="Castanera R."/>
            <person name="Culley D."/>
            <person name="Daum C."/>
            <person name="Ezra D."/>
            <person name="Gonzalez J."/>
            <person name="Henrissat B."/>
            <person name="Kuo A."/>
            <person name="Liang C."/>
            <person name="Lipzen A."/>
            <person name="Lutzoni F."/>
            <person name="Magnuson J."/>
            <person name="Mondo S."/>
            <person name="Nolan M."/>
            <person name="Ohm R."/>
            <person name="Pangilinan J."/>
            <person name="Park H.-J."/>
            <person name="Ramirez L."/>
            <person name="Alfaro M."/>
            <person name="Sun H."/>
            <person name="Tritt A."/>
            <person name="Yoshinaga Y."/>
            <person name="Zwiers L.-H."/>
            <person name="Turgeon B."/>
            <person name="Goodwin S."/>
            <person name="Spatafora J."/>
            <person name="Crous P."/>
            <person name="Grigoriev I."/>
        </authorList>
    </citation>
    <scope>NUCLEOTIDE SEQUENCE</scope>
    <source>
        <strain evidence="13">ATCC 36951</strain>
    </source>
</reference>
<keyword evidence="2" id="KW-0479">Metal-binding</keyword>
<evidence type="ECO:0000256" key="11">
    <source>
        <dbReference type="SAM" id="MobiDB-lite"/>
    </source>
</evidence>
<protein>
    <recommendedName>
        <fullName evidence="12">C2H2-type domain-containing protein</fullName>
    </recommendedName>
</protein>
<feature type="compositionally biased region" description="Low complexity" evidence="11">
    <location>
        <begin position="272"/>
        <end position="286"/>
    </location>
</feature>
<dbReference type="GO" id="GO:0003677">
    <property type="term" value="F:DNA binding"/>
    <property type="evidence" value="ECO:0007669"/>
    <property type="project" value="UniProtKB-KW"/>
</dbReference>
<evidence type="ECO:0000256" key="10">
    <source>
        <dbReference type="PROSITE-ProRule" id="PRU00042"/>
    </source>
</evidence>
<organism evidence="13 14">
    <name type="scientific">Zasmidium cellare ATCC 36951</name>
    <dbReference type="NCBI Taxonomy" id="1080233"/>
    <lineage>
        <taxon>Eukaryota</taxon>
        <taxon>Fungi</taxon>
        <taxon>Dikarya</taxon>
        <taxon>Ascomycota</taxon>
        <taxon>Pezizomycotina</taxon>
        <taxon>Dothideomycetes</taxon>
        <taxon>Dothideomycetidae</taxon>
        <taxon>Mycosphaerellales</taxon>
        <taxon>Mycosphaerellaceae</taxon>
        <taxon>Zasmidium</taxon>
    </lineage>
</organism>
<dbReference type="GO" id="GO:0005634">
    <property type="term" value="C:nucleus"/>
    <property type="evidence" value="ECO:0007669"/>
    <property type="project" value="UniProtKB-SubCell"/>
</dbReference>
<dbReference type="InterPro" id="IPR050331">
    <property type="entry name" value="Zinc_finger"/>
</dbReference>
<dbReference type="GO" id="GO:0010468">
    <property type="term" value="P:regulation of gene expression"/>
    <property type="evidence" value="ECO:0007669"/>
    <property type="project" value="TreeGrafter"/>
</dbReference>
<keyword evidence="6" id="KW-0805">Transcription regulation</keyword>
<dbReference type="OrthoDB" id="8922241at2759"/>
<evidence type="ECO:0000256" key="4">
    <source>
        <dbReference type="ARBA" id="ARBA00022771"/>
    </source>
</evidence>
<evidence type="ECO:0000259" key="12">
    <source>
        <dbReference type="PROSITE" id="PS50157"/>
    </source>
</evidence>
<evidence type="ECO:0000256" key="3">
    <source>
        <dbReference type="ARBA" id="ARBA00022737"/>
    </source>
</evidence>
<accession>A0A6A6CYD9</accession>
<feature type="compositionally biased region" description="Low complexity" evidence="11">
    <location>
        <begin position="78"/>
        <end position="93"/>
    </location>
</feature>
<keyword evidence="9" id="KW-0539">Nucleus</keyword>
<dbReference type="FunFam" id="3.30.160.60:FF:000646">
    <property type="entry name" value="Myeloid zinc finger 1"/>
    <property type="match status" value="1"/>
</dbReference>
<evidence type="ECO:0000256" key="8">
    <source>
        <dbReference type="ARBA" id="ARBA00023163"/>
    </source>
</evidence>
<dbReference type="FunFam" id="3.30.160.60:FF:000630">
    <property type="entry name" value="Zinc finger protein 180"/>
    <property type="match status" value="1"/>
</dbReference>
<dbReference type="EMBL" id="ML993581">
    <property type="protein sequence ID" value="KAF2172204.1"/>
    <property type="molecule type" value="Genomic_DNA"/>
</dbReference>
<dbReference type="GeneID" id="54564663"/>
<proteinExistence type="predicted"/>
<dbReference type="Proteomes" id="UP000799537">
    <property type="component" value="Unassembled WGS sequence"/>
</dbReference>
<dbReference type="GO" id="GO:0008270">
    <property type="term" value="F:zinc ion binding"/>
    <property type="evidence" value="ECO:0007669"/>
    <property type="project" value="UniProtKB-KW"/>
</dbReference>
<dbReference type="InterPro" id="IPR036236">
    <property type="entry name" value="Znf_C2H2_sf"/>
</dbReference>
<feature type="region of interest" description="Disordered" evidence="11">
    <location>
        <begin position="410"/>
        <end position="434"/>
    </location>
</feature>
<name>A0A6A6CYD9_ZASCE</name>
<dbReference type="PANTHER" id="PTHR16515:SF66">
    <property type="entry name" value="C2H2-TYPE DOMAIN-CONTAINING PROTEIN"/>
    <property type="match status" value="1"/>
</dbReference>
<feature type="compositionally biased region" description="Low complexity" evidence="11">
    <location>
        <begin position="168"/>
        <end position="184"/>
    </location>
</feature>
<dbReference type="SUPFAM" id="SSF57667">
    <property type="entry name" value="beta-beta-alpha zinc fingers"/>
    <property type="match status" value="1"/>
</dbReference>
<evidence type="ECO:0000256" key="9">
    <source>
        <dbReference type="ARBA" id="ARBA00023242"/>
    </source>
</evidence>
<feature type="compositionally biased region" description="Polar residues" evidence="11">
    <location>
        <begin position="100"/>
        <end position="131"/>
    </location>
</feature>
<dbReference type="PROSITE" id="PS00028">
    <property type="entry name" value="ZINC_FINGER_C2H2_1"/>
    <property type="match status" value="1"/>
</dbReference>
<evidence type="ECO:0000256" key="1">
    <source>
        <dbReference type="ARBA" id="ARBA00004123"/>
    </source>
</evidence>
<keyword evidence="14" id="KW-1185">Reference proteome</keyword>
<evidence type="ECO:0000313" key="13">
    <source>
        <dbReference type="EMBL" id="KAF2172204.1"/>
    </source>
</evidence>
<evidence type="ECO:0000256" key="6">
    <source>
        <dbReference type="ARBA" id="ARBA00023015"/>
    </source>
</evidence>
<feature type="domain" description="C2H2-type" evidence="12">
    <location>
        <begin position="347"/>
        <end position="374"/>
    </location>
</feature>